<accession>A0ABP9X0F1</accession>
<evidence type="ECO:0000313" key="2">
    <source>
        <dbReference type="EMBL" id="GAA5528917.1"/>
    </source>
</evidence>
<dbReference type="SUPFAM" id="SSF55298">
    <property type="entry name" value="YjgF-like"/>
    <property type="match status" value="1"/>
</dbReference>
<dbReference type="Gene3D" id="3.30.1330.40">
    <property type="entry name" value="RutC-like"/>
    <property type="match status" value="1"/>
</dbReference>
<comment type="caution">
    <text evidence="2">The sequence shown here is derived from an EMBL/GenBank/DDBJ whole genome shotgun (WGS) entry which is preliminary data.</text>
</comment>
<keyword evidence="3" id="KW-1185">Reference proteome</keyword>
<keyword evidence="1" id="KW-0732">Signal</keyword>
<dbReference type="Proteomes" id="UP001428290">
    <property type="component" value="Unassembled WGS sequence"/>
</dbReference>
<feature type="chain" id="PRO_5046298691" evidence="1">
    <location>
        <begin position="25"/>
        <end position="215"/>
    </location>
</feature>
<dbReference type="RefSeq" id="WP_345722537.1">
    <property type="nucleotide sequence ID" value="NZ_BAABRU010000009.1"/>
</dbReference>
<organism evidence="2 3">
    <name type="scientific">Herpetosiphon gulosus</name>
    <dbReference type="NCBI Taxonomy" id="1973496"/>
    <lineage>
        <taxon>Bacteria</taxon>
        <taxon>Bacillati</taxon>
        <taxon>Chloroflexota</taxon>
        <taxon>Chloroflexia</taxon>
        <taxon>Herpetosiphonales</taxon>
        <taxon>Herpetosiphonaceae</taxon>
        <taxon>Herpetosiphon</taxon>
    </lineage>
</organism>
<dbReference type="CDD" id="cd02199">
    <property type="entry name" value="YjgF_YER057c_UK114_like_1"/>
    <property type="match status" value="1"/>
</dbReference>
<dbReference type="InterPro" id="IPR035959">
    <property type="entry name" value="RutC-like_sf"/>
</dbReference>
<dbReference type="PANTHER" id="PTHR43760">
    <property type="entry name" value="ENDORIBONUCLEASE-RELATED"/>
    <property type="match status" value="1"/>
</dbReference>
<reference evidence="2 3" key="1">
    <citation type="submission" date="2024-02" db="EMBL/GenBank/DDBJ databases">
        <title>Herpetosiphon gulosus NBRC 112829.</title>
        <authorList>
            <person name="Ichikawa N."/>
            <person name="Katano-Makiyama Y."/>
            <person name="Hidaka K."/>
        </authorList>
    </citation>
    <scope>NUCLEOTIDE SEQUENCE [LARGE SCALE GENOMIC DNA]</scope>
    <source>
        <strain evidence="2 3">NBRC 112829</strain>
    </source>
</reference>
<name>A0ABP9X0F1_9CHLR</name>
<sequence>MKRFSLKLLLVMVMAATFSSISLASEGQALDKAQQAEQHRCRRPGVDCVFEKVEAYVEARYGVASLPALTPPTANYVYASQSGETVFISSAGPEILTGSGGFLKGELPTLSLATAQEAAMLSCVRGLRFLKSTIGDLDRVEHIVMVTGTVNVTPTYDDVTSGPVVGALGKTVDGCSDFLVEIFGPEAGKHARSSGGKVALPFNMATEIELIVEIK</sequence>
<dbReference type="InterPro" id="IPR013813">
    <property type="entry name" value="Endoribo_LPSP/chorism_mut-like"/>
</dbReference>
<feature type="signal peptide" evidence="1">
    <location>
        <begin position="1"/>
        <end position="24"/>
    </location>
</feature>
<evidence type="ECO:0000313" key="3">
    <source>
        <dbReference type="Proteomes" id="UP001428290"/>
    </source>
</evidence>
<gene>
    <name evidence="2" type="ORF">Hgul01_02720</name>
</gene>
<proteinExistence type="predicted"/>
<dbReference type="PANTHER" id="PTHR43760:SF1">
    <property type="entry name" value="ENDORIBONUCLEASE L-PSP_CHORISMATE MUTASE-LIKE DOMAIN-CONTAINING PROTEIN"/>
    <property type="match status" value="1"/>
</dbReference>
<dbReference type="EMBL" id="BAABRU010000009">
    <property type="protein sequence ID" value="GAA5528917.1"/>
    <property type="molecule type" value="Genomic_DNA"/>
</dbReference>
<protein>
    <submittedName>
        <fullName evidence="2">Uncharacterized protein</fullName>
    </submittedName>
</protein>
<evidence type="ECO:0000256" key="1">
    <source>
        <dbReference type="SAM" id="SignalP"/>
    </source>
</evidence>